<dbReference type="Bgee" id="ENSLACG00000006303">
    <property type="expression patterns" value="Expressed in pectoral fin and 4 other cell types or tissues"/>
</dbReference>
<evidence type="ECO:0000313" key="4">
    <source>
        <dbReference type="Proteomes" id="UP000008672"/>
    </source>
</evidence>
<dbReference type="EMBL" id="AFYH01187533">
    <property type="status" value="NOT_ANNOTATED_CDS"/>
    <property type="molecule type" value="Genomic_DNA"/>
</dbReference>
<dbReference type="GeneTree" id="ENSGT00940000161501"/>
<dbReference type="Gene3D" id="2.20.70.30">
    <property type="entry name" value="Nascent polypeptide-associated complex domain"/>
    <property type="match status" value="1"/>
</dbReference>
<dbReference type="EMBL" id="AFYH01187530">
    <property type="status" value="NOT_ANNOTATED_CDS"/>
    <property type="molecule type" value="Genomic_DNA"/>
</dbReference>
<dbReference type="FunFam" id="2.20.70.30:FF:000002">
    <property type="entry name" value="Nascent polypeptide-associated complex (NAC), alpha subunit"/>
    <property type="match status" value="1"/>
</dbReference>
<feature type="region of interest" description="Disordered" evidence="1">
    <location>
        <begin position="1326"/>
        <end position="1371"/>
    </location>
</feature>
<feature type="compositionally biased region" description="Acidic residues" evidence="1">
    <location>
        <begin position="1326"/>
        <end position="1335"/>
    </location>
</feature>
<dbReference type="GO" id="GO:0005854">
    <property type="term" value="C:nascent polypeptide-associated complex"/>
    <property type="evidence" value="ECO:0007669"/>
    <property type="project" value="InterPro"/>
</dbReference>
<feature type="region of interest" description="Disordered" evidence="1">
    <location>
        <begin position="312"/>
        <end position="331"/>
    </location>
</feature>
<feature type="domain" description="NAC-A/B" evidence="2">
    <location>
        <begin position="1361"/>
        <end position="1426"/>
    </location>
</feature>
<reference evidence="3" key="2">
    <citation type="submission" date="2025-08" db="UniProtKB">
        <authorList>
            <consortium name="Ensembl"/>
        </authorList>
    </citation>
    <scope>IDENTIFICATION</scope>
</reference>
<dbReference type="EMBL" id="AFYH01187528">
    <property type="status" value="NOT_ANNOTATED_CDS"/>
    <property type="molecule type" value="Genomic_DNA"/>
</dbReference>
<evidence type="ECO:0000313" key="3">
    <source>
        <dbReference type="Ensembl" id="ENSLACP00000007107.1"/>
    </source>
</evidence>
<dbReference type="EMBL" id="AFYH01187531">
    <property type="status" value="NOT_ANNOTATED_CDS"/>
    <property type="molecule type" value="Genomic_DNA"/>
</dbReference>
<dbReference type="EMBL" id="AFYH01187526">
    <property type="status" value="NOT_ANNOTATED_CDS"/>
    <property type="molecule type" value="Genomic_DNA"/>
</dbReference>
<dbReference type="EMBL" id="AFYH01187532">
    <property type="status" value="NOT_ANNOTATED_CDS"/>
    <property type="molecule type" value="Genomic_DNA"/>
</dbReference>
<dbReference type="InterPro" id="IPR044034">
    <property type="entry name" value="NAC-like_UBA"/>
</dbReference>
<dbReference type="Pfam" id="PF19026">
    <property type="entry name" value="UBA_HYPK"/>
    <property type="match status" value="1"/>
</dbReference>
<feature type="compositionally biased region" description="Basic and acidic residues" evidence="1">
    <location>
        <begin position="1248"/>
        <end position="1265"/>
    </location>
</feature>
<dbReference type="Ensembl" id="ENSLACT00000007166.1">
    <property type="protein sequence ID" value="ENSLACP00000007107.1"/>
    <property type="gene ID" value="ENSLACG00000006303.1"/>
</dbReference>
<dbReference type="Gene3D" id="1.10.8.10">
    <property type="entry name" value="DNA helicase RuvA subunit, C-terminal domain"/>
    <property type="match status" value="1"/>
</dbReference>
<dbReference type="eggNOG" id="KOG2239">
    <property type="taxonomic scope" value="Eukaryota"/>
</dbReference>
<dbReference type="InterPro" id="IPR002715">
    <property type="entry name" value="Nas_poly-pep-assoc_cplx_dom"/>
</dbReference>
<organism evidence="3 4">
    <name type="scientific">Latimeria chalumnae</name>
    <name type="common">Coelacanth</name>
    <dbReference type="NCBI Taxonomy" id="7897"/>
    <lineage>
        <taxon>Eukaryota</taxon>
        <taxon>Metazoa</taxon>
        <taxon>Chordata</taxon>
        <taxon>Craniata</taxon>
        <taxon>Vertebrata</taxon>
        <taxon>Euteleostomi</taxon>
        <taxon>Coelacanthiformes</taxon>
        <taxon>Coelacanthidae</taxon>
        <taxon>Latimeria</taxon>
    </lineage>
</organism>
<dbReference type="Pfam" id="PF01849">
    <property type="entry name" value="NAC"/>
    <property type="match status" value="1"/>
</dbReference>
<gene>
    <name evidence="3" type="primary">NACAD</name>
</gene>
<dbReference type="InterPro" id="IPR038187">
    <property type="entry name" value="NAC_A/B_dom_sf"/>
</dbReference>
<dbReference type="SMART" id="SM01407">
    <property type="entry name" value="NAC"/>
    <property type="match status" value="1"/>
</dbReference>
<dbReference type="CDD" id="cd22054">
    <property type="entry name" value="NAC_NACA"/>
    <property type="match status" value="1"/>
</dbReference>
<dbReference type="PROSITE" id="PS51151">
    <property type="entry name" value="NAC_AB"/>
    <property type="match status" value="1"/>
</dbReference>
<dbReference type="PANTHER" id="PTHR21713">
    <property type="entry name" value="NASCENT POLYPEPTIDE ASSOCIATED COMPLEX ALPHA SUBUNIT-RELATED"/>
    <property type="match status" value="1"/>
</dbReference>
<reference evidence="4" key="1">
    <citation type="submission" date="2011-08" db="EMBL/GenBank/DDBJ databases">
        <title>The draft genome of Latimeria chalumnae.</title>
        <authorList>
            <person name="Di Palma F."/>
            <person name="Alfoldi J."/>
            <person name="Johnson J."/>
            <person name="Berlin A."/>
            <person name="Gnerre S."/>
            <person name="Jaffe D."/>
            <person name="MacCallum I."/>
            <person name="Young S."/>
            <person name="Walker B.J."/>
            <person name="Lander E."/>
            <person name="Lindblad-Toh K."/>
        </authorList>
    </citation>
    <scope>NUCLEOTIDE SEQUENCE [LARGE SCALE GENOMIC DNA]</scope>
    <source>
        <strain evidence="4">Wild caught</strain>
    </source>
</reference>
<feature type="compositionally biased region" description="Acidic residues" evidence="1">
    <location>
        <begin position="342"/>
        <end position="374"/>
    </location>
</feature>
<dbReference type="InParanoid" id="H3ABT6"/>
<dbReference type="InterPro" id="IPR041907">
    <property type="entry name" value="NACAD_UBA"/>
</dbReference>
<sequence>IDPDLYYTAPSTPIRTVFSHLEEHPYSKIGSSEDPIDILENEGLCSPPTSPSGSYITAEGGSWASSCNSNASPSCSPSLMAETEAMEEVPACYVESLSKFADELVEEPSKVLPHAYQIDLKIQTGEISNDFPVSQVDWSSTTSVQKEDLQYIQEGEQNIAAEENKVADGNEELDFNSYVGYFAQPVNFQFLEDIDDEHSLEPNAKLEEELEECQESADTQALYLNTCSNIPPSVTEANNERMIPATLLPFNGSLIFEAESVEITLFPSGEQVNNEQIYDVEDEDDTSASFLHSLSETSINEGVDESFAYQDYTSESSDSASYNEEEDEKRYGTEAYAVESECNQEEIENAEEPKEEQEQEEEEFSNFDSEEEMSSDSSETAIMNLQTDDAETCKSLDRQEGMQNSENDVPLLAGEVLQHSVCYISTMGAEREPEAFFSDAQEKSEHYADHDTKDALETNEMKELSFTSALGNKASEIDSYKIESYELKSTSDPDQVPSQGMEGGITKLQPESPSLEMKETRDTDTAIATSEGCLKEFQGRLTDESKKQNDASEIFTGEPRSESVQHTELCGEVYSIVSYPKEPTMEPSMKRDVGQMYLPSETPEEEESLALTLKASSMTTFTDNPNEISLALIQGESLSSGKTNTLKDPDSKMTFEVVENLGEFLNNEEDQEAGVIKSNEENTGSVENAQNTGTEMVMCTNSASNITPNYSDMALESSATESDFCEPAFEAAVSTSLCLDIATIDDDTPYVERNFPESNAFEATLASLQNPKEPMVEDVGYLEPADPKCENVQLNSTSTEKPLLGTVEIIDSANDCTLPNQLSVSEEIKTSVMTETFCSTTDSSKPSDSLITVTEENQEGPLSSRQTENSCPEETQEITNMLTFALGESTNASSQVIDTTLNISSACTFGSEHSEKDIDKNINQNSSKQSSESHNVPEKFHQESSYLHMDKVCEGESPQEVQKSNVEKVCVRESWQEPSKSYMEGSCEDASLHELLKTHVDNTYEESNQEPSKSRTENLCEKIHQESSKSQVDETYMNRNLSKSDLTESVSPKSTSFCSTEAYEVQTSSSLIKNNEINEETVVEEHSQDSLTEDINQEEHSCSTFPDVNDNLVSQGTSRKNDSIPAPSSSLTDESFRFAVRPSLIHRQPCDLSQSLTALHLLASDLQFKSPAQESCLDSASIVPVPDSSVPHAANHDASLSPLRLDFVQSASSASSPSPYLGEGIPEDDTPMLAVSETAVEADATRLGTHDPELPKKDLLKEDNRSQTPALPVRVNCLTSAQAENDKRPSIGARRCEVNVNHKAKKKIQSCFVLFLGSCIDSDSDESVPELEEPDLTAPRTSQAQVHPAPGEESINKAKQSRSEKKARKAMSKLGLRQVHGVTRITIRKSKNILFVITKPDVFKSPASDIYIVFGEAKIEDLSQQVHKAAAEKFKVPIEHSPLITETTPTLTIKEESEEEEEVDETGLEVRDIELVMAQANVSRAKAVRALRHNKNDIVNAIMELTM</sequence>
<dbReference type="FunFam" id="1.10.8.10:FF:000006">
    <property type="entry name" value="Putative nascent polypeptide-associated complex subunit alpha"/>
    <property type="match status" value="1"/>
</dbReference>
<feature type="region of interest" description="Disordered" evidence="1">
    <location>
        <begin position="488"/>
        <end position="523"/>
    </location>
</feature>
<feature type="region of interest" description="Disordered" evidence="1">
    <location>
        <begin position="1248"/>
        <end position="1268"/>
    </location>
</feature>
<feature type="region of interest" description="Disordered" evidence="1">
    <location>
        <begin position="542"/>
        <end position="563"/>
    </location>
</feature>
<evidence type="ECO:0000256" key="1">
    <source>
        <dbReference type="SAM" id="MobiDB-lite"/>
    </source>
</evidence>
<dbReference type="STRING" id="7897.ENSLACP00000007107"/>
<proteinExistence type="predicted"/>
<dbReference type="EMBL" id="AFYH01187529">
    <property type="status" value="NOT_ANNOTATED_CDS"/>
    <property type="molecule type" value="Genomic_DNA"/>
</dbReference>
<dbReference type="HOGENOM" id="CLU_236442_0_0_1"/>
<feature type="region of interest" description="Disordered" evidence="1">
    <location>
        <begin position="341"/>
        <end position="378"/>
    </location>
</feature>
<accession>H3ABT6</accession>
<reference evidence="3" key="3">
    <citation type="submission" date="2025-09" db="UniProtKB">
        <authorList>
            <consortium name="Ensembl"/>
        </authorList>
    </citation>
    <scope>IDENTIFICATION</scope>
</reference>
<protein>
    <submittedName>
        <fullName evidence="3">NAC alpha domain containing</fullName>
    </submittedName>
</protein>
<name>H3ABT6_LATCH</name>
<dbReference type="FunCoup" id="H3ABT6">
    <property type="interactions" value="431"/>
</dbReference>
<feature type="compositionally biased region" description="Polar residues" evidence="1">
    <location>
        <begin position="312"/>
        <end position="322"/>
    </location>
</feature>
<dbReference type="InterPro" id="IPR016641">
    <property type="entry name" value="EGD2/NACA0like"/>
</dbReference>
<dbReference type="CDD" id="cd14416">
    <property type="entry name" value="UBA_NACAD"/>
    <property type="match status" value="1"/>
</dbReference>
<dbReference type="EMBL" id="AFYH01187527">
    <property type="status" value="NOT_ANNOTATED_CDS"/>
    <property type="molecule type" value="Genomic_DNA"/>
</dbReference>
<evidence type="ECO:0000259" key="2">
    <source>
        <dbReference type="PROSITE" id="PS51151"/>
    </source>
</evidence>
<keyword evidence="4" id="KW-1185">Reference proteome</keyword>
<dbReference type="Proteomes" id="UP000008672">
    <property type="component" value="Unassembled WGS sequence"/>
</dbReference>